<protein>
    <submittedName>
        <fullName evidence="2">Uncharacterized protein</fullName>
    </submittedName>
</protein>
<name>A0A0L8H5X4_OCTBM</name>
<dbReference type="EMBL" id="KQ419239">
    <property type="protein sequence ID" value="KOF84160.1"/>
    <property type="molecule type" value="Genomic_DNA"/>
</dbReference>
<sequence>YRAYFEQRWSDYKYATRLMGNNVIFQLLECCDETPRKDLTRTFGALAFKNERTVLSHIKSLAVRQENVMVARVQLQQMRQDRDELSRAFAARLRGPSDLRWNAPRRAAMPRLIADEEIRLDILGDFNHCGKHGHGRHIQERMKKCSACNHKCATCDILHHYESVCCRQRRPQRHAQTNVADMEDHISAIFNSLCLVVDLPDKSSTQPIIPGPSVFLTPTPKTRLSSQLSLTALHAATPPTPPAYLTCPLPDTKTTTTGNSSPTPIPRATPASPIFTTSPTSDLPPMIVSRELLKPYDYTIPLASKSSPCLMKLILQPVIAPFRSSLLQTGKY</sequence>
<dbReference type="AlphaFoldDB" id="A0A0L8H5X4"/>
<gene>
    <name evidence="2" type="ORF">OCBIM_22022519mg</name>
</gene>
<evidence type="ECO:0000313" key="2">
    <source>
        <dbReference type="EMBL" id="KOF84160.1"/>
    </source>
</evidence>
<evidence type="ECO:0000256" key="1">
    <source>
        <dbReference type="SAM" id="MobiDB-lite"/>
    </source>
</evidence>
<reference evidence="2" key="1">
    <citation type="submission" date="2015-07" db="EMBL/GenBank/DDBJ databases">
        <title>MeaNS - Measles Nucleotide Surveillance Program.</title>
        <authorList>
            <person name="Tran T."/>
            <person name="Druce J."/>
        </authorList>
    </citation>
    <scope>NUCLEOTIDE SEQUENCE</scope>
    <source>
        <strain evidence="2">UCB-OBI-ISO-001</strain>
        <tissue evidence="2">Gonad</tissue>
    </source>
</reference>
<feature type="region of interest" description="Disordered" evidence="1">
    <location>
        <begin position="254"/>
        <end position="280"/>
    </location>
</feature>
<feature type="non-terminal residue" evidence="2">
    <location>
        <position position="1"/>
    </location>
</feature>
<dbReference type="STRING" id="37653.A0A0L8H5X4"/>
<proteinExistence type="predicted"/>
<organism evidence="2">
    <name type="scientific">Octopus bimaculoides</name>
    <name type="common">California two-spotted octopus</name>
    <dbReference type="NCBI Taxonomy" id="37653"/>
    <lineage>
        <taxon>Eukaryota</taxon>
        <taxon>Metazoa</taxon>
        <taxon>Spiralia</taxon>
        <taxon>Lophotrochozoa</taxon>
        <taxon>Mollusca</taxon>
        <taxon>Cephalopoda</taxon>
        <taxon>Coleoidea</taxon>
        <taxon>Octopodiformes</taxon>
        <taxon>Octopoda</taxon>
        <taxon>Incirrata</taxon>
        <taxon>Octopodidae</taxon>
        <taxon>Octopus</taxon>
    </lineage>
</organism>
<accession>A0A0L8H5X4</accession>